<feature type="transmembrane region" description="Helical" evidence="1">
    <location>
        <begin position="301"/>
        <end position="317"/>
    </location>
</feature>
<protein>
    <recommendedName>
        <fullName evidence="4">PNPLA domain-containing protein</fullName>
    </recommendedName>
</protein>
<feature type="transmembrane region" description="Helical" evidence="1">
    <location>
        <begin position="158"/>
        <end position="178"/>
    </location>
</feature>
<comment type="caution">
    <text evidence="2">The sequence shown here is derived from an EMBL/GenBank/DDBJ whole genome shotgun (WGS) entry which is preliminary data.</text>
</comment>
<feature type="transmembrane region" description="Helical" evidence="1">
    <location>
        <begin position="99"/>
        <end position="121"/>
    </location>
</feature>
<feature type="transmembrane region" description="Helical" evidence="1">
    <location>
        <begin position="275"/>
        <end position="294"/>
    </location>
</feature>
<keyword evidence="1" id="KW-0472">Membrane</keyword>
<evidence type="ECO:0000256" key="1">
    <source>
        <dbReference type="SAM" id="Phobius"/>
    </source>
</evidence>
<reference evidence="2" key="1">
    <citation type="submission" date="2021-06" db="EMBL/GenBank/DDBJ databases">
        <authorList>
            <person name="Huq M.A."/>
        </authorList>
    </citation>
    <scope>NUCLEOTIDE SEQUENCE</scope>
    <source>
        <strain evidence="2">MAH-26</strain>
    </source>
</reference>
<sequence length="787" mass="89432">MFIFIGLGQGKDVIITFIENVKNDGNVHSFEDNLIVKTYFFIAIAFWVYVSWYSSRIISYMKKARQLGYVQQFDESLTEEQCCDKYEVRLSYLDHFPRIIGYACFLVLILAFENLLHPVFFSKVSPFILLFISLLILWLFDSRFIKLSKEKPALIRRLFNLSGILFILLLIVFQLPVFHNSIKTVFIMLVLGLLVYFFYINLRRNDMERTAAQQKLSQQKDGFIDRILKKIMRYVNLPTIEIGYFKWFNIFSLAGFIIYLAAILSYKFAVSIGPFPLVLLAFAMLLGFGNIITMFSVKTKVNLHFIIFILAALLPTPENHFVRQVPLTQNASFVSYANRESIDQHFVSWLQHHNDIDSASVYPVYFVLANGGASRSGYWVASVLGRLEDSSIAQTPNDRFSSHVFCLSGTSGGGVGVAAFFTLLKHAKDVSPQPQFEKSAKNYLKQDFLTHTLAHMLGPDYFNYIPVINYVVRLTKVGDRAKALENGFETCMDTSYYRLRFDSTNMSQCVTQQNTYSGLPVLCINTTRVQDGTPGVVCTIKLDNPVFNKRVDVLSLLENNKSIRLSSAAILGARFPYVSPAGRIDELIPKQQGEIDKKDSRIKSNEDKVKDSSRAHYFVDGGYFDNSGAGVVQEMITSILRTADTVSNPILKARIKKLKLVVLHITNSPQGDVVLKKVTPFKNDLSAPLLTILGAYDMQTTVNDRRLVSFVGTIKPGRDSISNAIYYPIHLYNDPTIDKDTLSKGPYAMNWFISDSVLNQMDKRLNTQPRLQQLIDQQKVNDVHFVN</sequence>
<evidence type="ECO:0000313" key="3">
    <source>
        <dbReference type="Proteomes" id="UP000812270"/>
    </source>
</evidence>
<evidence type="ECO:0008006" key="4">
    <source>
        <dbReference type="Google" id="ProtNLM"/>
    </source>
</evidence>
<dbReference type="EMBL" id="JAHSPG010000002">
    <property type="protein sequence ID" value="MBV4356357.1"/>
    <property type="molecule type" value="Genomic_DNA"/>
</dbReference>
<dbReference type="Proteomes" id="UP000812270">
    <property type="component" value="Unassembled WGS sequence"/>
</dbReference>
<evidence type="ECO:0000313" key="2">
    <source>
        <dbReference type="EMBL" id="MBV4356357.1"/>
    </source>
</evidence>
<accession>A0A9E2W7I9</accession>
<keyword evidence="1" id="KW-1133">Transmembrane helix</keyword>
<feature type="transmembrane region" description="Helical" evidence="1">
    <location>
        <begin position="247"/>
        <end position="269"/>
    </location>
</feature>
<organism evidence="2 3">
    <name type="scientific">Pinibacter aurantiacus</name>
    <dbReference type="NCBI Taxonomy" id="2851599"/>
    <lineage>
        <taxon>Bacteria</taxon>
        <taxon>Pseudomonadati</taxon>
        <taxon>Bacteroidota</taxon>
        <taxon>Chitinophagia</taxon>
        <taxon>Chitinophagales</taxon>
        <taxon>Chitinophagaceae</taxon>
        <taxon>Pinibacter</taxon>
    </lineage>
</organism>
<proteinExistence type="predicted"/>
<feature type="transmembrane region" description="Helical" evidence="1">
    <location>
        <begin position="127"/>
        <end position="146"/>
    </location>
</feature>
<dbReference type="RefSeq" id="WP_217789912.1">
    <property type="nucleotide sequence ID" value="NZ_JAHSPG010000002.1"/>
</dbReference>
<feature type="transmembrane region" description="Helical" evidence="1">
    <location>
        <begin position="34"/>
        <end position="53"/>
    </location>
</feature>
<dbReference type="AlphaFoldDB" id="A0A9E2W7I9"/>
<keyword evidence="3" id="KW-1185">Reference proteome</keyword>
<name>A0A9E2W7I9_9BACT</name>
<gene>
    <name evidence="2" type="ORF">KTO63_04295</name>
</gene>
<feature type="transmembrane region" description="Helical" evidence="1">
    <location>
        <begin position="184"/>
        <end position="202"/>
    </location>
</feature>
<keyword evidence="1" id="KW-0812">Transmembrane</keyword>